<keyword evidence="5" id="KW-0677">Repeat</keyword>
<protein>
    <recommendedName>
        <fullName evidence="12">ABC transporter domain-containing protein</fullName>
    </recommendedName>
</protein>
<proteinExistence type="inferred from homology"/>
<dbReference type="Ensembl" id="ENSCHIT00010054665.1">
    <property type="protein sequence ID" value="ENSCHIP00010039122.1"/>
    <property type="gene ID" value="ENSCHIG00010022311.1"/>
</dbReference>
<name>A0A8C2S6Y0_CAPHI</name>
<evidence type="ECO:0000256" key="5">
    <source>
        <dbReference type="ARBA" id="ARBA00022737"/>
    </source>
</evidence>
<comment type="similarity">
    <text evidence="2">Belongs to the ABC transporter superfamily. ABCA family.</text>
</comment>
<evidence type="ECO:0000256" key="9">
    <source>
        <dbReference type="ARBA" id="ARBA00022989"/>
    </source>
</evidence>
<keyword evidence="4 11" id="KW-0812">Transmembrane</keyword>
<evidence type="ECO:0000313" key="13">
    <source>
        <dbReference type="Ensembl" id="ENSCHIP00010039122.1"/>
    </source>
</evidence>
<dbReference type="InterPro" id="IPR013525">
    <property type="entry name" value="ABC2_TM"/>
</dbReference>
<dbReference type="FunFam" id="3.40.50.300:FF:000335">
    <property type="entry name" value="ATP binding cassette subfamily A member 5"/>
    <property type="match status" value="1"/>
</dbReference>
<dbReference type="GO" id="GO:0005886">
    <property type="term" value="C:plasma membrane"/>
    <property type="evidence" value="ECO:0007669"/>
    <property type="project" value="UniProtKB-ARBA"/>
</dbReference>
<evidence type="ECO:0000259" key="12">
    <source>
        <dbReference type="PROSITE" id="PS50893"/>
    </source>
</evidence>
<dbReference type="Pfam" id="PF12698">
    <property type="entry name" value="ABC2_membrane_3"/>
    <property type="match status" value="1"/>
</dbReference>
<evidence type="ECO:0000256" key="6">
    <source>
        <dbReference type="ARBA" id="ARBA00022741"/>
    </source>
</evidence>
<feature type="domain" description="ABC transporter" evidence="12">
    <location>
        <begin position="1081"/>
        <end position="1295"/>
    </location>
</feature>
<evidence type="ECO:0000256" key="7">
    <source>
        <dbReference type="ARBA" id="ARBA00022840"/>
    </source>
</evidence>
<dbReference type="PROSITE" id="PS00211">
    <property type="entry name" value="ABC_TRANSPORTER_1"/>
    <property type="match status" value="1"/>
</dbReference>
<dbReference type="GO" id="GO:0016887">
    <property type="term" value="F:ATP hydrolysis activity"/>
    <property type="evidence" value="ECO:0007669"/>
    <property type="project" value="InterPro"/>
</dbReference>
<dbReference type="SUPFAM" id="SSF52540">
    <property type="entry name" value="P-loop containing nucleoside triphosphate hydrolases"/>
    <property type="match status" value="2"/>
</dbReference>
<keyword evidence="6" id="KW-0547">Nucleotide-binding</keyword>
<accession>A0A8C2S6Y0</accession>
<comment type="subcellular location">
    <subcellularLocation>
        <location evidence="1">Membrane</location>
        <topology evidence="1">Multi-pass membrane protein</topology>
    </subcellularLocation>
</comment>
<feature type="transmembrane region" description="Helical" evidence="11">
    <location>
        <begin position="216"/>
        <end position="236"/>
    </location>
</feature>
<reference evidence="13" key="2">
    <citation type="submission" date="2025-08" db="UniProtKB">
        <authorList>
            <consortium name="Ensembl"/>
        </authorList>
    </citation>
    <scope>IDENTIFICATION</scope>
</reference>
<feature type="domain" description="ABC transporter" evidence="12">
    <location>
        <begin position="452"/>
        <end position="688"/>
    </location>
</feature>
<evidence type="ECO:0000256" key="11">
    <source>
        <dbReference type="SAM" id="Phobius"/>
    </source>
</evidence>
<sequence>MIKKERSVCQQTRALLHKNFLRKWRMKKESVLEWTMVLFPGLALCLFAELFRATHFLEQPPQVLGRVDEFNDSDPVLVAYTPVTNVTQSIMDKVAAADFMKGRTILGIPNEDAMDRVRPRNDSEMVGIVFNDTFSYRLKFSWGHRVPVVREHFEYSAFCLLSIYWQKGFVAFQTAINAAIIEVTANRSAMEELTSVVGINMRTPPFISKGEIINEWFIFICIVYFSPFVYVASLNITKERKKFKKLMTGMGLQQSAFWLSWVLMYAGFISVVSVFMTLVIKLFQMIVLTGFMVVVTLFTLYGLSLIALAFLLCVLIKRPILTGVVASLFTVFWGCLGFTALYRQLPSSLGWALCLFSPFAFTAGVAQVRTQPSSDAVVFPDPSGESNTMIVVFFLLAFDTLLYLTLTLYFEHILPDENGQRRSPLFFLKPSFWSRHKSTHREVFGNEMNSELSCGDSFEPFHGKEAIRFHPETGICLDVYEGQLTAILGHSGAGKSSLLSILGGWSACTEGSATIYNTQLSEIMDMEEIRNCTGFCPQFNIYFDFLTVRENLRLFAKIKGIPAKEVEQEVKGIVMELDMHDIQDVIAKELSGGQKRKLTFGIAVLGDPQVLLLDEPTAGLDPFSRHLVWNFLKERKTNHTILFTTQFMDEADILADRKVFLSNGKLRCAGSSLFLKRKWGVGYHLSLHRDERCNTERITSLITQHISDAKLTAESEERLVYTLPLERTDRFPDLCRDLENSSHQGIMNFGVSMTTLTEVFLNLKGRSAIDEPDPRVGSPAGIVVTPNPGAQSDVPQALRSLPGVETAASSAALWRRQVCAVARLRFLKLRNERKIFLSLLVVFGIALIPTVCERIVFSVLFRDHCWEFSPGMYFLSLEQLPQAPLTDLLIINNTGSSIEDVVQSLKRQDLALEVDDARNRNGSDDPSYNGAIIVSGGHKVRLLPCTFLKRLSNQILFLNRFYFNLQDDPRWAIGILDFLLLLVVNCLSPYVGMSSVSDYKQKAQSQLWISGLCPSAYWCGQALVDIPFYFGILVSVHLMYYIFLESTIVLEFLFALVSDHVPPNSPDTIIESKQNNSCSCLRKEYTQKRKRCFSARRTKTAVRNVSFCINKGEVLGLLGHSGAGKSTSVKMITGDTTPTAGVVRGGGPGDLGYCPQEDALWPSLTVREHLDLYAAVRGLAKDEAALSVSRLADALKLQDQMALPTKALPEGAKRKLSFALSILGSPAVLFPQGRQAIQAIVKSSARGALLTTHSMAEAEAVCDRVAVMVSGRLRCIGSIQHLKSKFGKDYLLEVKVKALTVVEPLHTEILKLFPQAARQERYSFVMAYKLPIEDVHPLSQTFSKLEAGKFRLLKLNVLEIVFLELSKEQELGNMDDDVDTTVRWKLLPQEES</sequence>
<dbReference type="InterPro" id="IPR003439">
    <property type="entry name" value="ABC_transporter-like_ATP-bd"/>
</dbReference>
<feature type="transmembrane region" description="Helical" evidence="11">
    <location>
        <begin position="257"/>
        <end position="280"/>
    </location>
</feature>
<dbReference type="PANTHER" id="PTHR19229">
    <property type="entry name" value="ATP-BINDING CASSETTE TRANSPORTER SUBFAMILY A ABCA"/>
    <property type="match status" value="1"/>
</dbReference>
<dbReference type="Gene3D" id="3.40.50.300">
    <property type="entry name" value="P-loop containing nucleotide triphosphate hydrolases"/>
    <property type="match status" value="2"/>
</dbReference>
<dbReference type="PROSITE" id="PS50893">
    <property type="entry name" value="ABC_TRANSPORTER_2"/>
    <property type="match status" value="2"/>
</dbReference>
<keyword evidence="10 11" id="KW-0472">Membrane</keyword>
<keyword evidence="3" id="KW-0813">Transport</keyword>
<keyword evidence="7" id="KW-0067">ATP-binding</keyword>
<evidence type="ECO:0000256" key="8">
    <source>
        <dbReference type="ARBA" id="ARBA00022967"/>
    </source>
</evidence>
<dbReference type="CDD" id="cd03263">
    <property type="entry name" value="ABC_subfamily_A"/>
    <property type="match status" value="2"/>
</dbReference>
<dbReference type="GO" id="GO:0005524">
    <property type="term" value="F:ATP binding"/>
    <property type="evidence" value="ECO:0007669"/>
    <property type="project" value="UniProtKB-KW"/>
</dbReference>
<dbReference type="GO" id="GO:0005319">
    <property type="term" value="F:lipid transporter activity"/>
    <property type="evidence" value="ECO:0007669"/>
    <property type="project" value="TreeGrafter"/>
</dbReference>
<evidence type="ECO:0000256" key="1">
    <source>
        <dbReference type="ARBA" id="ARBA00004141"/>
    </source>
</evidence>
<feature type="transmembrane region" description="Helical" evidence="11">
    <location>
        <begin position="320"/>
        <end position="342"/>
    </location>
</feature>
<keyword evidence="8" id="KW-1278">Translocase</keyword>
<evidence type="ECO:0000256" key="2">
    <source>
        <dbReference type="ARBA" id="ARBA00008869"/>
    </source>
</evidence>
<feature type="transmembrane region" description="Helical" evidence="11">
    <location>
        <begin position="286"/>
        <end position="313"/>
    </location>
</feature>
<dbReference type="GO" id="GO:0140359">
    <property type="term" value="F:ABC-type transporter activity"/>
    <property type="evidence" value="ECO:0007669"/>
    <property type="project" value="InterPro"/>
</dbReference>
<evidence type="ECO:0000256" key="3">
    <source>
        <dbReference type="ARBA" id="ARBA00022448"/>
    </source>
</evidence>
<dbReference type="PANTHER" id="PTHR19229:SF269">
    <property type="entry name" value="ATP-BINDING CASSETTE SUB-FAMILY A MEMBER 10"/>
    <property type="match status" value="1"/>
</dbReference>
<reference evidence="13" key="1">
    <citation type="submission" date="2019-03" db="EMBL/GenBank/DDBJ databases">
        <title>Genome sequencing and reference-guided assembly of Black Bengal Goat (Capra hircus).</title>
        <authorList>
            <person name="Siddiki A.Z."/>
            <person name="Baten A."/>
            <person name="Billah M."/>
            <person name="Alam M.A.U."/>
            <person name="Shawrob K.S.M."/>
            <person name="Saha S."/>
            <person name="Chowdhury M."/>
            <person name="Rahman A.H."/>
            <person name="Stear M."/>
            <person name="Miah G."/>
            <person name="Das G.B."/>
            <person name="Hossain M.M."/>
            <person name="Kumkum M."/>
            <person name="Islam M.S."/>
            <person name="Mollah A.M."/>
            <person name="Ahsan A."/>
            <person name="Tusar F."/>
            <person name="Khan M.K.I."/>
        </authorList>
    </citation>
    <scope>NUCLEOTIDE SEQUENCE [LARGE SCALE GENOMIC DNA]</scope>
</reference>
<organism evidence="13">
    <name type="scientific">Capra hircus</name>
    <name type="common">Goat</name>
    <dbReference type="NCBI Taxonomy" id="9925"/>
    <lineage>
        <taxon>Eukaryota</taxon>
        <taxon>Metazoa</taxon>
        <taxon>Chordata</taxon>
        <taxon>Craniata</taxon>
        <taxon>Vertebrata</taxon>
        <taxon>Euteleostomi</taxon>
        <taxon>Mammalia</taxon>
        <taxon>Eutheria</taxon>
        <taxon>Laurasiatheria</taxon>
        <taxon>Artiodactyla</taxon>
        <taxon>Ruminantia</taxon>
        <taxon>Pecora</taxon>
        <taxon>Bovidae</taxon>
        <taxon>Caprinae</taxon>
        <taxon>Capra</taxon>
    </lineage>
</organism>
<keyword evidence="9 11" id="KW-1133">Transmembrane helix</keyword>
<dbReference type="InterPro" id="IPR003593">
    <property type="entry name" value="AAA+_ATPase"/>
</dbReference>
<feature type="transmembrane region" description="Helical" evidence="11">
    <location>
        <begin position="971"/>
        <end position="991"/>
    </location>
</feature>
<dbReference type="InterPro" id="IPR027417">
    <property type="entry name" value="P-loop_NTPase"/>
</dbReference>
<evidence type="ECO:0000256" key="4">
    <source>
        <dbReference type="ARBA" id="ARBA00022692"/>
    </source>
</evidence>
<dbReference type="Pfam" id="PF00005">
    <property type="entry name" value="ABC_tran"/>
    <property type="match status" value="2"/>
</dbReference>
<feature type="transmembrane region" description="Helical" evidence="11">
    <location>
        <begin position="389"/>
        <end position="410"/>
    </location>
</feature>
<dbReference type="InterPro" id="IPR026082">
    <property type="entry name" value="ABCA"/>
</dbReference>
<dbReference type="SMART" id="SM00382">
    <property type="entry name" value="AAA"/>
    <property type="match status" value="2"/>
</dbReference>
<dbReference type="FunFam" id="3.40.50.300:FF:000436">
    <property type="entry name" value="ATP binding cassette subfamily A member 9"/>
    <property type="match status" value="1"/>
</dbReference>
<dbReference type="InterPro" id="IPR017871">
    <property type="entry name" value="ABC_transporter-like_CS"/>
</dbReference>
<evidence type="ECO:0000256" key="10">
    <source>
        <dbReference type="ARBA" id="ARBA00023136"/>
    </source>
</evidence>
<feature type="transmembrane region" description="Helical" evidence="11">
    <location>
        <begin position="1026"/>
        <end position="1044"/>
    </location>
</feature>
<feature type="transmembrane region" description="Helical" evidence="11">
    <location>
        <begin position="835"/>
        <end position="852"/>
    </location>
</feature>